<evidence type="ECO:0000259" key="1">
    <source>
        <dbReference type="Pfam" id="PF14534"/>
    </source>
</evidence>
<dbReference type="InterPro" id="IPR027843">
    <property type="entry name" value="DUF4440"/>
</dbReference>
<name>A0ABX3A523_9GAMM</name>
<evidence type="ECO:0000313" key="3">
    <source>
        <dbReference type="Proteomes" id="UP000094329"/>
    </source>
</evidence>
<comment type="caution">
    <text evidence="2">The sequence shown here is derived from an EMBL/GenBank/DDBJ whole genome shotgun (WGS) entry which is preliminary data.</text>
</comment>
<dbReference type="InterPro" id="IPR032710">
    <property type="entry name" value="NTF2-like_dom_sf"/>
</dbReference>
<protein>
    <recommendedName>
        <fullName evidence="1">DUF4440 domain-containing protein</fullName>
    </recommendedName>
</protein>
<dbReference type="Pfam" id="PF14534">
    <property type="entry name" value="DUF4440"/>
    <property type="match status" value="1"/>
</dbReference>
<keyword evidence="3" id="KW-1185">Reference proteome</keyword>
<dbReference type="Gene3D" id="3.10.450.50">
    <property type="match status" value="1"/>
</dbReference>
<dbReference type="SUPFAM" id="SSF54427">
    <property type="entry name" value="NTF2-like"/>
    <property type="match status" value="1"/>
</dbReference>
<accession>A0ABX3A523</accession>
<reference evidence="2 3" key="1">
    <citation type="submission" date="2016-08" db="EMBL/GenBank/DDBJ databases">
        <title>Draft genome sequence of Candidatus Piscirickettsia litoralis, from seawater.</title>
        <authorList>
            <person name="Wan X."/>
            <person name="Lee A.J."/>
            <person name="Hou S."/>
            <person name="Donachie S.P."/>
        </authorList>
    </citation>
    <scope>NUCLEOTIDE SEQUENCE [LARGE SCALE GENOMIC DNA]</scope>
    <source>
        <strain evidence="2 3">Y2</strain>
    </source>
</reference>
<dbReference type="EMBL" id="MDTU01000001">
    <property type="protein sequence ID" value="ODN43961.1"/>
    <property type="molecule type" value="Genomic_DNA"/>
</dbReference>
<sequence length="123" mass="13984">MEKLIKEKELALLTAEVCRSKDKLRSLLSSDFLEVGASGAYFGLNEVLEKLPAENSWQAHAQDFEFRSLAEGVVQLIFRAVIRANSESAGVYSRRTSIWRNEVCGWRMVYHQGTKTVPFDLIM</sequence>
<organism evidence="2 3">
    <name type="scientific">Piscirickettsia litoralis</name>
    <dbReference type="NCBI Taxonomy" id="1891921"/>
    <lineage>
        <taxon>Bacteria</taxon>
        <taxon>Pseudomonadati</taxon>
        <taxon>Pseudomonadota</taxon>
        <taxon>Gammaproteobacteria</taxon>
        <taxon>Thiotrichales</taxon>
        <taxon>Piscirickettsiaceae</taxon>
        <taxon>Piscirickettsia</taxon>
    </lineage>
</organism>
<gene>
    <name evidence="2" type="ORF">BGC07_00200</name>
</gene>
<evidence type="ECO:0000313" key="2">
    <source>
        <dbReference type="EMBL" id="ODN43961.1"/>
    </source>
</evidence>
<dbReference type="Proteomes" id="UP000094329">
    <property type="component" value="Unassembled WGS sequence"/>
</dbReference>
<proteinExistence type="predicted"/>
<feature type="domain" description="DUF4440" evidence="1">
    <location>
        <begin position="5"/>
        <end position="108"/>
    </location>
</feature>